<feature type="active site" description="Proton acceptor" evidence="10">
    <location>
        <position position="315"/>
    </location>
</feature>
<dbReference type="PANTHER" id="PTHR10091:SF0">
    <property type="entry name" value="GALACTOSE MUTAROTASE"/>
    <property type="match status" value="1"/>
</dbReference>
<dbReference type="PANTHER" id="PTHR10091">
    <property type="entry name" value="ALDOSE-1-EPIMERASE"/>
    <property type="match status" value="1"/>
</dbReference>
<reference evidence="13 14" key="1">
    <citation type="submission" date="2020-02" db="EMBL/GenBank/DDBJ databases">
        <title>Aliifodinibius halophilus 2W32, complete genome.</title>
        <authorList>
            <person name="Li Y."/>
            <person name="Wu S."/>
        </authorList>
    </citation>
    <scope>NUCLEOTIDE SEQUENCE [LARGE SCALE GENOMIC DNA]</scope>
    <source>
        <strain evidence="13 14">2W32</strain>
    </source>
</reference>
<dbReference type="FunFam" id="2.70.98.10:FF:000003">
    <property type="entry name" value="Aldose 1-epimerase"/>
    <property type="match status" value="1"/>
</dbReference>
<comment type="catalytic activity">
    <reaction evidence="9">
        <text>alpha-D-glucose = beta-D-glucose</text>
        <dbReference type="Rhea" id="RHEA:10264"/>
        <dbReference type="ChEBI" id="CHEBI:15903"/>
        <dbReference type="ChEBI" id="CHEBI:17925"/>
        <dbReference type="EC" id="5.1.3.3"/>
    </reaction>
</comment>
<dbReference type="RefSeq" id="WP_165269423.1">
    <property type="nucleotide sequence ID" value="NZ_JAALLS010000015.1"/>
</dbReference>
<dbReference type="GO" id="GO:0005737">
    <property type="term" value="C:cytoplasm"/>
    <property type="evidence" value="ECO:0007669"/>
    <property type="project" value="UniProtKB-SubCell"/>
</dbReference>
<dbReference type="EC" id="5.1.3.3" evidence="9"/>
<gene>
    <name evidence="13" type="ORF">G3569_11945</name>
</gene>
<keyword evidence="7 9" id="KW-0413">Isomerase</keyword>
<comment type="subunit">
    <text evidence="4">Monomer.</text>
</comment>
<comment type="similarity">
    <text evidence="3 9">Belongs to the aldose epimerase family.</text>
</comment>
<dbReference type="NCBIfam" id="NF008277">
    <property type="entry name" value="PRK11055.1"/>
    <property type="match status" value="1"/>
</dbReference>
<sequence length="355" mass="40072">MNICDKSFRKNIDGKEVRLFKLVNNQHMRVLLTNYGGRIVSWLAADKDGRFDDIVLGFNNIEQYMEAAEQYHGAIIGRYSNRIANGTFSLNGRQYQLEKGNNKNHLHGGGGGFHNTIWKSCEYNSNKVVLKYISQDGEQGYPGRLEVFVEYRLTEKNELHIIYRAKTDRPTIVNLTNHTFFNLSGTTTSINNHQLRINADQYTPVDESLIPTGKIESVDDTPFDFRRSKTIGRDLDIQNPQLAYGGGYDHNFVLNKEDGQQLTKAAKVVDPQSGRFLEVETTEPGLQFYGGNHLDGSDIGKKDIPYNSCTGFCLEPQHFPDSPNQPAFPSVVLKPDSTYNSRSVYRLGVCNSPKS</sequence>
<evidence type="ECO:0000256" key="1">
    <source>
        <dbReference type="ARBA" id="ARBA00004496"/>
    </source>
</evidence>
<dbReference type="Gene3D" id="2.70.98.10">
    <property type="match status" value="1"/>
</dbReference>
<evidence type="ECO:0000256" key="6">
    <source>
        <dbReference type="ARBA" id="ARBA00022553"/>
    </source>
</evidence>
<keyword evidence="14" id="KW-1185">Reference proteome</keyword>
<evidence type="ECO:0000256" key="10">
    <source>
        <dbReference type="PIRSR" id="PIRSR005096-1"/>
    </source>
</evidence>
<keyword evidence="5" id="KW-0963">Cytoplasm</keyword>
<comment type="subcellular location">
    <subcellularLocation>
        <location evidence="1">Cytoplasm</location>
    </subcellularLocation>
</comment>
<feature type="binding site" evidence="12">
    <location>
        <begin position="81"/>
        <end position="82"/>
    </location>
    <ligand>
        <name>beta-D-galactose</name>
        <dbReference type="ChEBI" id="CHEBI:27667"/>
    </ligand>
</feature>
<evidence type="ECO:0000256" key="4">
    <source>
        <dbReference type="ARBA" id="ARBA00011245"/>
    </source>
</evidence>
<evidence type="ECO:0000256" key="12">
    <source>
        <dbReference type="PIRSR" id="PIRSR005096-3"/>
    </source>
</evidence>
<dbReference type="InterPro" id="IPR047215">
    <property type="entry name" value="Galactose_mutarotase-like"/>
</dbReference>
<dbReference type="AlphaFoldDB" id="A0A6M1T0Q9"/>
<keyword evidence="6" id="KW-0597">Phosphoprotein</keyword>
<dbReference type="PIRSF" id="PIRSF005096">
    <property type="entry name" value="GALM"/>
    <property type="match status" value="1"/>
</dbReference>
<dbReference type="UniPathway" id="UPA00242"/>
<dbReference type="GO" id="GO:0004034">
    <property type="term" value="F:aldose 1-epimerase activity"/>
    <property type="evidence" value="ECO:0007669"/>
    <property type="project" value="UniProtKB-EC"/>
</dbReference>
<dbReference type="SUPFAM" id="SSF74650">
    <property type="entry name" value="Galactose mutarotase-like"/>
    <property type="match status" value="1"/>
</dbReference>
<feature type="binding site" evidence="11">
    <location>
        <position position="249"/>
    </location>
    <ligand>
        <name>beta-D-galactose</name>
        <dbReference type="ChEBI" id="CHEBI:27667"/>
    </ligand>
</feature>
<evidence type="ECO:0000256" key="7">
    <source>
        <dbReference type="ARBA" id="ARBA00023235"/>
    </source>
</evidence>
<dbReference type="EMBL" id="JAALLS010000015">
    <property type="protein sequence ID" value="NGP89066.1"/>
    <property type="molecule type" value="Genomic_DNA"/>
</dbReference>
<dbReference type="GO" id="GO:0033499">
    <property type="term" value="P:galactose catabolic process via UDP-galactose, Leloir pathway"/>
    <property type="evidence" value="ECO:0007669"/>
    <property type="project" value="TreeGrafter"/>
</dbReference>
<dbReference type="Proteomes" id="UP000479132">
    <property type="component" value="Unassembled WGS sequence"/>
</dbReference>
<proteinExistence type="inferred from homology"/>
<dbReference type="GO" id="GO:0006006">
    <property type="term" value="P:glucose metabolic process"/>
    <property type="evidence" value="ECO:0007669"/>
    <property type="project" value="TreeGrafter"/>
</dbReference>
<name>A0A6M1T0Q9_9BACT</name>
<dbReference type="Pfam" id="PF01263">
    <property type="entry name" value="Aldose_epim"/>
    <property type="match status" value="1"/>
</dbReference>
<keyword evidence="8 9" id="KW-0119">Carbohydrate metabolism</keyword>
<evidence type="ECO:0000256" key="11">
    <source>
        <dbReference type="PIRSR" id="PIRSR005096-2"/>
    </source>
</evidence>
<evidence type="ECO:0000313" key="13">
    <source>
        <dbReference type="EMBL" id="NGP89066.1"/>
    </source>
</evidence>
<comment type="caution">
    <text evidence="13">The sequence shown here is derived from an EMBL/GenBank/DDBJ whole genome shotgun (WGS) entry which is preliminary data.</text>
</comment>
<protein>
    <recommendedName>
        <fullName evidence="9">Aldose 1-epimerase</fullName>
        <ecNumber evidence="9">5.1.3.3</ecNumber>
    </recommendedName>
</protein>
<evidence type="ECO:0000256" key="9">
    <source>
        <dbReference type="PIRNR" id="PIRNR005096"/>
    </source>
</evidence>
<evidence type="ECO:0000256" key="3">
    <source>
        <dbReference type="ARBA" id="ARBA00006206"/>
    </source>
</evidence>
<dbReference type="CDD" id="cd09019">
    <property type="entry name" value="galactose_mutarotase_like"/>
    <property type="match status" value="1"/>
</dbReference>
<evidence type="ECO:0000256" key="5">
    <source>
        <dbReference type="ARBA" id="ARBA00022490"/>
    </source>
</evidence>
<evidence type="ECO:0000256" key="8">
    <source>
        <dbReference type="ARBA" id="ARBA00023277"/>
    </source>
</evidence>
<dbReference type="InterPro" id="IPR011013">
    <property type="entry name" value="Gal_mutarotase_sf_dom"/>
</dbReference>
<dbReference type="GO" id="GO:0030246">
    <property type="term" value="F:carbohydrate binding"/>
    <property type="evidence" value="ECO:0007669"/>
    <property type="project" value="InterPro"/>
</dbReference>
<evidence type="ECO:0000256" key="2">
    <source>
        <dbReference type="ARBA" id="ARBA00005028"/>
    </source>
</evidence>
<organism evidence="13 14">
    <name type="scientific">Fodinibius halophilus</name>
    <dbReference type="NCBI Taxonomy" id="1736908"/>
    <lineage>
        <taxon>Bacteria</taxon>
        <taxon>Pseudomonadati</taxon>
        <taxon>Balneolota</taxon>
        <taxon>Balneolia</taxon>
        <taxon>Balneolales</taxon>
        <taxon>Balneolaceae</taxon>
        <taxon>Fodinibius</taxon>
    </lineage>
</organism>
<comment type="pathway">
    <text evidence="2 9">Carbohydrate metabolism; hexose metabolism.</text>
</comment>
<dbReference type="InterPro" id="IPR015443">
    <property type="entry name" value="Aldose_1-epimerase"/>
</dbReference>
<evidence type="ECO:0000313" key="14">
    <source>
        <dbReference type="Proteomes" id="UP000479132"/>
    </source>
</evidence>
<dbReference type="InterPro" id="IPR008183">
    <property type="entry name" value="Aldose_1/G6P_1-epimerase"/>
</dbReference>
<dbReference type="InterPro" id="IPR014718">
    <property type="entry name" value="GH-type_carb-bd"/>
</dbReference>
<feature type="active site" description="Proton donor" evidence="10">
    <location>
        <position position="178"/>
    </location>
</feature>
<accession>A0A6M1T0Q9</accession>